<evidence type="ECO:0000256" key="4">
    <source>
        <dbReference type="ARBA" id="ARBA00023136"/>
    </source>
</evidence>
<dbReference type="GO" id="GO:0016020">
    <property type="term" value="C:membrane"/>
    <property type="evidence" value="ECO:0007669"/>
    <property type="project" value="UniProtKB-SubCell"/>
</dbReference>
<keyword evidence="8" id="KW-0808">Transferase</keyword>
<reference evidence="8 9" key="1">
    <citation type="submission" date="2015-03" db="EMBL/GenBank/DDBJ databases">
        <authorList>
            <person name="Zheng J."/>
            <person name="Ganezle M."/>
        </authorList>
    </citation>
    <scope>NUCLEOTIDE SEQUENCE [LARGE SCALE GENOMIC DNA]</scope>
    <source>
        <strain evidence="8 9">LP38</strain>
    </source>
</reference>
<evidence type="ECO:0000313" key="9">
    <source>
        <dbReference type="Proteomes" id="UP000033491"/>
    </source>
</evidence>
<keyword evidence="4 5" id="KW-0472">Membrane</keyword>
<gene>
    <name evidence="8" type="ORF">VC81_04220</name>
</gene>
<dbReference type="GO" id="GO:0000271">
    <property type="term" value="P:polysaccharide biosynthetic process"/>
    <property type="evidence" value="ECO:0007669"/>
    <property type="project" value="InterPro"/>
</dbReference>
<evidence type="ECO:0000259" key="6">
    <source>
        <dbReference type="Pfam" id="PF00535"/>
    </source>
</evidence>
<organism evidence="8 9">
    <name type="scientific">Levilactobacillus spicheri</name>
    <dbReference type="NCBI Taxonomy" id="216463"/>
    <lineage>
        <taxon>Bacteria</taxon>
        <taxon>Bacillati</taxon>
        <taxon>Bacillota</taxon>
        <taxon>Bacilli</taxon>
        <taxon>Lactobacillales</taxon>
        <taxon>Lactobacillaceae</taxon>
        <taxon>Levilactobacillus</taxon>
    </lineage>
</organism>
<comment type="subcellular location">
    <subcellularLocation>
        <location evidence="1">Membrane</location>
        <topology evidence="1">Multi-pass membrane protein</topology>
    </subcellularLocation>
</comment>
<evidence type="ECO:0000256" key="1">
    <source>
        <dbReference type="ARBA" id="ARBA00004141"/>
    </source>
</evidence>
<dbReference type="GO" id="GO:0016740">
    <property type="term" value="F:transferase activity"/>
    <property type="evidence" value="ECO:0007669"/>
    <property type="project" value="UniProtKB-KW"/>
</dbReference>
<dbReference type="InterPro" id="IPR001173">
    <property type="entry name" value="Glyco_trans_2-like"/>
</dbReference>
<dbReference type="GO" id="GO:0006487">
    <property type="term" value="P:protein N-linked glycosylation"/>
    <property type="evidence" value="ECO:0007669"/>
    <property type="project" value="TreeGrafter"/>
</dbReference>
<dbReference type="Gene3D" id="3.90.550.10">
    <property type="entry name" value="Spore Coat Polysaccharide Biosynthesis Protein SpsA, Chain A"/>
    <property type="match status" value="1"/>
</dbReference>
<evidence type="ECO:0000256" key="5">
    <source>
        <dbReference type="SAM" id="Phobius"/>
    </source>
</evidence>
<dbReference type="Proteomes" id="UP000033491">
    <property type="component" value="Unassembled WGS sequence"/>
</dbReference>
<dbReference type="CDD" id="cd04179">
    <property type="entry name" value="DPM_DPG-synthase_like"/>
    <property type="match status" value="1"/>
</dbReference>
<dbReference type="PANTHER" id="PTHR10859">
    <property type="entry name" value="GLYCOSYL TRANSFERASE"/>
    <property type="match status" value="1"/>
</dbReference>
<evidence type="ECO:0000256" key="2">
    <source>
        <dbReference type="ARBA" id="ARBA00022692"/>
    </source>
</evidence>
<comment type="caution">
    <text evidence="8">The sequence shown here is derived from an EMBL/GenBank/DDBJ whole genome shotgun (WGS) entry which is preliminary data.</text>
</comment>
<keyword evidence="3 5" id="KW-1133">Transmembrane helix</keyword>
<accession>A0A0F3RT98</accession>
<protein>
    <submittedName>
        <fullName evidence="8">Glycosyl transferase</fullName>
    </submittedName>
</protein>
<dbReference type="OrthoDB" id="9810303at2"/>
<dbReference type="PATRIC" id="fig|216463.3.peg.2673"/>
<dbReference type="EMBL" id="JZCR01000009">
    <property type="protein sequence ID" value="KJW13216.1"/>
    <property type="molecule type" value="Genomic_DNA"/>
</dbReference>
<keyword evidence="2 5" id="KW-0812">Transmembrane</keyword>
<feature type="transmembrane region" description="Helical" evidence="5">
    <location>
        <begin position="230"/>
        <end position="252"/>
    </location>
</feature>
<dbReference type="STRING" id="216463.VC81_04220"/>
<evidence type="ECO:0000259" key="7">
    <source>
        <dbReference type="Pfam" id="PF04138"/>
    </source>
</evidence>
<evidence type="ECO:0000313" key="8">
    <source>
        <dbReference type="EMBL" id="KJW13216.1"/>
    </source>
</evidence>
<feature type="domain" description="GtrA/DPMS transmembrane" evidence="7">
    <location>
        <begin position="229"/>
        <end position="353"/>
    </location>
</feature>
<dbReference type="AlphaFoldDB" id="A0A0F3RT98"/>
<feature type="domain" description="Glycosyltransferase 2-like" evidence="6">
    <location>
        <begin position="5"/>
        <end position="136"/>
    </location>
</feature>
<feature type="transmembrane region" description="Helical" evidence="5">
    <location>
        <begin position="299"/>
        <end position="321"/>
    </location>
</feature>
<dbReference type="Pfam" id="PF04138">
    <property type="entry name" value="GtrA_DPMS_TM"/>
    <property type="match status" value="1"/>
</dbReference>
<dbReference type="Pfam" id="PF00535">
    <property type="entry name" value="Glycos_transf_2"/>
    <property type="match status" value="1"/>
</dbReference>
<evidence type="ECO:0000256" key="3">
    <source>
        <dbReference type="ARBA" id="ARBA00022989"/>
    </source>
</evidence>
<feature type="transmembrane region" description="Helical" evidence="5">
    <location>
        <begin position="327"/>
        <end position="347"/>
    </location>
</feature>
<dbReference type="SUPFAM" id="SSF53448">
    <property type="entry name" value="Nucleotide-diphospho-sugar transferases"/>
    <property type="match status" value="1"/>
</dbReference>
<proteinExistence type="predicted"/>
<dbReference type="PANTHER" id="PTHR10859:SF114">
    <property type="entry name" value="DOLICHOL-PHOSPHATE MANNOSYLTRANSFERASE"/>
    <property type="match status" value="1"/>
</dbReference>
<sequence length="359" mass="39244">MTFGVLIPALNPDEKLIQLVHGLLASPAPIATILVVDDGSDAAHQPVFTQLAHLHASRLALVHHDHNRGKGAALKTGLRTYLAQDQPVDAIATLDADGQHTVAALEACLNRAQAHPNDLVIGARQFTGNVPWRSRFGNVLTDNLVRLLTHQRISDTQTGLRVIPWAYVAALSRFPGERFEFEFDMLLEAKAHGVAVNEQPIPTIYLDGNASSHFRVVRDSLAIYSRFIKFALSGLTSFLIDIGLFSLLTLLLGNGTSLRTIMVATVLARACSSIANYLINRHLVFADAGEQTLAKYVGLLVVQTLASGYLTHALTVGLNLFLTNGNLVPTLAKLIGDFGLFLVSYYVQKTWIFREREHV</sequence>
<dbReference type="RefSeq" id="WP_045806917.1">
    <property type="nucleotide sequence ID" value="NZ_JZCR01000009.1"/>
</dbReference>
<dbReference type="InterPro" id="IPR029044">
    <property type="entry name" value="Nucleotide-diphossugar_trans"/>
</dbReference>
<dbReference type="InterPro" id="IPR007267">
    <property type="entry name" value="GtrA_DPMS_TM"/>
</dbReference>
<name>A0A0F3RT98_9LACO</name>